<dbReference type="GO" id="GO:0046654">
    <property type="term" value="P:tetrahydrofolate biosynthetic process"/>
    <property type="evidence" value="ECO:0007669"/>
    <property type="project" value="UniProtKB-UniPathway"/>
</dbReference>
<dbReference type="Proteomes" id="UP000546970">
    <property type="component" value="Unassembled WGS sequence"/>
</dbReference>
<dbReference type="AlphaFoldDB" id="A0A7X9UBM0"/>
<comment type="similarity">
    <text evidence="2">Belongs to the dihydrofolate reductase family.</text>
</comment>
<evidence type="ECO:0000256" key="5">
    <source>
        <dbReference type="ARBA" id="ARBA00022857"/>
    </source>
</evidence>
<dbReference type="GO" id="GO:0006730">
    <property type="term" value="P:one-carbon metabolic process"/>
    <property type="evidence" value="ECO:0007669"/>
    <property type="project" value="UniProtKB-KW"/>
</dbReference>
<dbReference type="GO" id="GO:0050661">
    <property type="term" value="F:NADP binding"/>
    <property type="evidence" value="ECO:0007669"/>
    <property type="project" value="InterPro"/>
</dbReference>
<dbReference type="InterPro" id="IPR001796">
    <property type="entry name" value="DHFR_dom"/>
</dbReference>
<proteinExistence type="inferred from homology"/>
<comment type="caution">
    <text evidence="8">The sequence shown here is derived from an EMBL/GenBank/DDBJ whole genome shotgun (WGS) entry which is preliminary data.</text>
</comment>
<evidence type="ECO:0000256" key="1">
    <source>
        <dbReference type="ARBA" id="ARBA00004903"/>
    </source>
</evidence>
<evidence type="ECO:0000256" key="4">
    <source>
        <dbReference type="ARBA" id="ARBA00022563"/>
    </source>
</evidence>
<keyword evidence="4" id="KW-0554">One-carbon metabolism</keyword>
<comment type="pathway">
    <text evidence="1">Cofactor biosynthesis; tetrahydrofolate biosynthesis; 5,6,7,8-tetrahydrofolate from 7,8-dihydrofolate: step 1/1.</text>
</comment>
<dbReference type="EMBL" id="JABBCP010000002">
    <property type="protein sequence ID" value="NMF55525.1"/>
    <property type="molecule type" value="Genomic_DNA"/>
</dbReference>
<dbReference type="GO" id="GO:0046452">
    <property type="term" value="P:dihydrofolate metabolic process"/>
    <property type="evidence" value="ECO:0007669"/>
    <property type="project" value="TreeGrafter"/>
</dbReference>
<evidence type="ECO:0000256" key="2">
    <source>
        <dbReference type="ARBA" id="ARBA00009539"/>
    </source>
</evidence>
<sequence>MKAIVAVCDDWGIGANGDMVVSNRADMRHFVSCTKGHTVIMGRKTLESFPGARPLKDRRNIVLTRDPLFLCRGAEVVHTIEEVLAALEPSELAWVVGGGKVYEQLLPYCCEAEVTRNHCLRNSDTYFPNLDEDPAWVVVSRSETQQVAEGEGDAGVSFEFATYRRRDERAGE</sequence>
<reference evidence="8 9" key="1">
    <citation type="submission" date="2020-04" db="EMBL/GenBank/DDBJ databases">
        <title>Collinsella sp. KGMB02528 nov., an anaerobic actinobacterium isolated from human feces.</title>
        <authorList>
            <person name="Han K.-I."/>
            <person name="Eom M.K."/>
            <person name="Kim J.-S."/>
            <person name="Lee K.C."/>
            <person name="Suh M.K."/>
            <person name="Park S.-H."/>
            <person name="Lee J.H."/>
            <person name="Kang S.W."/>
            <person name="Park J.-E."/>
            <person name="Oh B.S."/>
            <person name="Yu S.Y."/>
            <person name="Choi S.-H."/>
            <person name="Lee D.H."/>
            <person name="Yoon H."/>
            <person name="Kim B.-Y."/>
            <person name="Lee J.H."/>
            <person name="Lee J.-S."/>
        </authorList>
    </citation>
    <scope>NUCLEOTIDE SEQUENCE [LARGE SCALE GENOMIC DNA]</scope>
    <source>
        <strain evidence="8 9">KGMB02528</strain>
    </source>
</reference>
<keyword evidence="6" id="KW-0560">Oxidoreductase</keyword>
<dbReference type="EC" id="1.5.1.3" evidence="3"/>
<accession>A0A7X9UBM0</accession>
<dbReference type="PANTHER" id="PTHR48069">
    <property type="entry name" value="DIHYDROFOLATE REDUCTASE"/>
    <property type="match status" value="1"/>
</dbReference>
<evidence type="ECO:0000259" key="7">
    <source>
        <dbReference type="PROSITE" id="PS51330"/>
    </source>
</evidence>
<feature type="domain" description="DHFR" evidence="7">
    <location>
        <begin position="1"/>
        <end position="165"/>
    </location>
</feature>
<organism evidence="8 9">
    <name type="scientific">Collinsella acetigenes</name>
    <dbReference type="NCBI Taxonomy" id="2713419"/>
    <lineage>
        <taxon>Bacteria</taxon>
        <taxon>Bacillati</taxon>
        <taxon>Actinomycetota</taxon>
        <taxon>Coriobacteriia</taxon>
        <taxon>Coriobacteriales</taxon>
        <taxon>Coriobacteriaceae</taxon>
        <taxon>Collinsella</taxon>
    </lineage>
</organism>
<dbReference type="InterPro" id="IPR024072">
    <property type="entry name" value="DHFR-like_dom_sf"/>
</dbReference>
<dbReference type="UniPathway" id="UPA00077">
    <property type="reaction ID" value="UER00158"/>
</dbReference>
<dbReference type="CDD" id="cd00209">
    <property type="entry name" value="DHFR"/>
    <property type="match status" value="1"/>
</dbReference>
<protein>
    <recommendedName>
        <fullName evidence="3">dihydrofolate reductase</fullName>
        <ecNumber evidence="3">1.5.1.3</ecNumber>
    </recommendedName>
</protein>
<dbReference type="InterPro" id="IPR012259">
    <property type="entry name" value="DHFR"/>
</dbReference>
<dbReference type="Gene3D" id="3.40.430.10">
    <property type="entry name" value="Dihydrofolate Reductase, subunit A"/>
    <property type="match status" value="1"/>
</dbReference>
<dbReference type="GO" id="GO:0004146">
    <property type="term" value="F:dihydrofolate reductase activity"/>
    <property type="evidence" value="ECO:0007669"/>
    <property type="project" value="UniProtKB-EC"/>
</dbReference>
<evidence type="ECO:0000256" key="6">
    <source>
        <dbReference type="ARBA" id="ARBA00023002"/>
    </source>
</evidence>
<dbReference type="PANTHER" id="PTHR48069:SF3">
    <property type="entry name" value="DIHYDROFOLATE REDUCTASE"/>
    <property type="match status" value="1"/>
</dbReference>
<evidence type="ECO:0000256" key="3">
    <source>
        <dbReference type="ARBA" id="ARBA00012856"/>
    </source>
</evidence>
<dbReference type="GO" id="GO:0046655">
    <property type="term" value="P:folic acid metabolic process"/>
    <property type="evidence" value="ECO:0007669"/>
    <property type="project" value="TreeGrafter"/>
</dbReference>
<keyword evidence="5" id="KW-0521">NADP</keyword>
<dbReference type="SUPFAM" id="SSF53597">
    <property type="entry name" value="Dihydrofolate reductase-like"/>
    <property type="match status" value="1"/>
</dbReference>
<gene>
    <name evidence="8" type="ORF">HF320_04170</name>
</gene>
<dbReference type="GO" id="GO:0005829">
    <property type="term" value="C:cytosol"/>
    <property type="evidence" value="ECO:0007669"/>
    <property type="project" value="TreeGrafter"/>
</dbReference>
<name>A0A7X9UBM0_9ACTN</name>
<evidence type="ECO:0000313" key="9">
    <source>
        <dbReference type="Proteomes" id="UP000546970"/>
    </source>
</evidence>
<keyword evidence="9" id="KW-1185">Reference proteome</keyword>
<dbReference type="PROSITE" id="PS51330">
    <property type="entry name" value="DHFR_2"/>
    <property type="match status" value="1"/>
</dbReference>
<dbReference type="Pfam" id="PF00186">
    <property type="entry name" value="DHFR_1"/>
    <property type="match status" value="1"/>
</dbReference>
<evidence type="ECO:0000313" key="8">
    <source>
        <dbReference type="EMBL" id="NMF55525.1"/>
    </source>
</evidence>
<dbReference type="PRINTS" id="PR00070">
    <property type="entry name" value="DHFR"/>
</dbReference>